<keyword evidence="3" id="KW-1185">Reference proteome</keyword>
<feature type="transmembrane region" description="Helical" evidence="1">
    <location>
        <begin position="12"/>
        <end position="30"/>
    </location>
</feature>
<evidence type="ECO:0000313" key="3">
    <source>
        <dbReference type="Proteomes" id="UP000290289"/>
    </source>
</evidence>
<proteinExistence type="predicted"/>
<dbReference type="Proteomes" id="UP000290289">
    <property type="component" value="Chromosome 15"/>
</dbReference>
<evidence type="ECO:0000256" key="1">
    <source>
        <dbReference type="SAM" id="Phobius"/>
    </source>
</evidence>
<keyword evidence="1" id="KW-0812">Transmembrane</keyword>
<comment type="caution">
    <text evidence="2">The sequence shown here is derived from an EMBL/GenBank/DDBJ whole genome shotgun (WGS) entry which is preliminary data.</text>
</comment>
<gene>
    <name evidence="2" type="ORF">DVH24_029129</name>
</gene>
<keyword evidence="1" id="KW-1133">Transmembrane helix</keyword>
<evidence type="ECO:0000313" key="2">
    <source>
        <dbReference type="EMBL" id="RXH74408.1"/>
    </source>
</evidence>
<feature type="transmembrane region" description="Helical" evidence="1">
    <location>
        <begin position="37"/>
        <end position="58"/>
    </location>
</feature>
<sequence>RDLSFDTYSYGVVFVANICTAICLASIAHVGSKSSGLSTFGLMWCNGIICGPISLFWASIRGGLGGMISFPHLLSPGFQAVMLLSCVMACSINYCVFLEYHTEFSSHADNLCYTLPVNLLISWGPVCMRTTANSEGNERQVAA</sequence>
<feature type="transmembrane region" description="Helical" evidence="1">
    <location>
        <begin position="78"/>
        <end position="97"/>
    </location>
</feature>
<reference evidence="2 3" key="1">
    <citation type="submission" date="2018-10" db="EMBL/GenBank/DDBJ databases">
        <title>A high-quality apple genome assembly.</title>
        <authorList>
            <person name="Hu J."/>
        </authorList>
    </citation>
    <scope>NUCLEOTIDE SEQUENCE [LARGE SCALE GENOMIC DNA]</scope>
    <source>
        <strain evidence="3">cv. HFTH1</strain>
        <tissue evidence="2">Young leaf</tissue>
    </source>
</reference>
<dbReference type="EMBL" id="RDQH01000341">
    <property type="protein sequence ID" value="RXH74408.1"/>
    <property type="molecule type" value="Genomic_DNA"/>
</dbReference>
<keyword evidence="1" id="KW-0472">Membrane</keyword>
<feature type="non-terminal residue" evidence="2">
    <location>
        <position position="1"/>
    </location>
</feature>
<protein>
    <submittedName>
        <fullName evidence="2">Uncharacterized protein</fullName>
    </submittedName>
</protein>
<dbReference type="AlphaFoldDB" id="A0A498HS78"/>
<accession>A0A498HS78</accession>
<organism evidence="2 3">
    <name type="scientific">Malus domestica</name>
    <name type="common">Apple</name>
    <name type="synonym">Pyrus malus</name>
    <dbReference type="NCBI Taxonomy" id="3750"/>
    <lineage>
        <taxon>Eukaryota</taxon>
        <taxon>Viridiplantae</taxon>
        <taxon>Streptophyta</taxon>
        <taxon>Embryophyta</taxon>
        <taxon>Tracheophyta</taxon>
        <taxon>Spermatophyta</taxon>
        <taxon>Magnoliopsida</taxon>
        <taxon>eudicotyledons</taxon>
        <taxon>Gunneridae</taxon>
        <taxon>Pentapetalae</taxon>
        <taxon>rosids</taxon>
        <taxon>fabids</taxon>
        <taxon>Rosales</taxon>
        <taxon>Rosaceae</taxon>
        <taxon>Amygdaloideae</taxon>
        <taxon>Maleae</taxon>
        <taxon>Malus</taxon>
    </lineage>
</organism>
<name>A0A498HS78_MALDO</name>